<dbReference type="AlphaFoldDB" id="A0A955LGW6"/>
<accession>A0A955LGW6</accession>
<evidence type="ECO:0000313" key="4">
    <source>
        <dbReference type="EMBL" id="MCA9390377.1"/>
    </source>
</evidence>
<protein>
    <submittedName>
        <fullName evidence="4">NADAR family protein</fullName>
    </submittedName>
</protein>
<dbReference type="NCBIfam" id="TIGR02464">
    <property type="entry name" value="ribofla_fusion"/>
    <property type="match status" value="1"/>
</dbReference>
<dbReference type="Proteomes" id="UP000701698">
    <property type="component" value="Unassembled WGS sequence"/>
</dbReference>
<dbReference type="Pfam" id="PF08719">
    <property type="entry name" value="NADAR"/>
    <property type="match status" value="1"/>
</dbReference>
<organism evidence="4 5">
    <name type="scientific">candidate division WWE3 bacterium</name>
    <dbReference type="NCBI Taxonomy" id="2053526"/>
    <lineage>
        <taxon>Bacteria</taxon>
        <taxon>Katanobacteria</taxon>
    </lineage>
</organism>
<comment type="catalytic activity">
    <reaction evidence="2">
        <text>2,5-diamino-6-hydroxy-4-(5-phosphoribosylamino)-pyrimidine + H2O = 2,5,6-triamino-4-hydroxypyrimidine + D-ribose 5-phosphate</text>
        <dbReference type="Rhea" id="RHEA:23436"/>
        <dbReference type="ChEBI" id="CHEBI:15377"/>
        <dbReference type="ChEBI" id="CHEBI:58614"/>
        <dbReference type="ChEBI" id="CHEBI:78346"/>
        <dbReference type="ChEBI" id="CHEBI:137796"/>
    </reaction>
</comment>
<name>A0A955LGW6_UNCKA</name>
<evidence type="ECO:0000256" key="2">
    <source>
        <dbReference type="ARBA" id="ARBA00000751"/>
    </source>
</evidence>
<reference evidence="4" key="2">
    <citation type="journal article" date="2021" name="Microbiome">
        <title>Successional dynamics and alternative stable states in a saline activated sludge microbial community over 9 years.</title>
        <authorList>
            <person name="Wang Y."/>
            <person name="Ye J."/>
            <person name="Ju F."/>
            <person name="Liu L."/>
            <person name="Boyd J.A."/>
            <person name="Deng Y."/>
            <person name="Parks D.H."/>
            <person name="Jiang X."/>
            <person name="Yin X."/>
            <person name="Woodcroft B.J."/>
            <person name="Tyson G.W."/>
            <person name="Hugenholtz P."/>
            <person name="Polz M.F."/>
            <person name="Zhang T."/>
        </authorList>
    </citation>
    <scope>NUCLEOTIDE SEQUENCE</scope>
    <source>
        <strain evidence="4">HKST-UBA01</strain>
    </source>
</reference>
<proteinExistence type="predicted"/>
<feature type="domain" description="NADAR" evidence="3">
    <location>
        <begin position="7"/>
        <end position="144"/>
    </location>
</feature>
<sequence>MKDVIAFYDESKEYFEFANYYPAPILLDGTIWSTVEHYFQAQKTNIPEWKEKIRSAENPDEAKKIGWEVPDYNDEYWLAHRDEVMSKAVIAKIGQHPHIRELLISTGSQTLIEDSPNDTYWGMVQGHGENRMGKLLMKIRETIRSEDT</sequence>
<dbReference type="Gene3D" id="1.10.357.40">
    <property type="entry name" value="YbiA-like"/>
    <property type="match status" value="1"/>
</dbReference>
<dbReference type="SUPFAM" id="SSF143990">
    <property type="entry name" value="YbiA-like"/>
    <property type="match status" value="1"/>
</dbReference>
<evidence type="ECO:0000256" key="1">
    <source>
        <dbReference type="ARBA" id="ARBA00000022"/>
    </source>
</evidence>
<dbReference type="CDD" id="cd15457">
    <property type="entry name" value="NADAR"/>
    <property type="match status" value="1"/>
</dbReference>
<evidence type="ECO:0000313" key="5">
    <source>
        <dbReference type="Proteomes" id="UP000701698"/>
    </source>
</evidence>
<comment type="catalytic activity">
    <reaction evidence="1">
        <text>5-amino-6-(5-phospho-D-ribosylamino)uracil + H2O = 5,6-diaminouracil + D-ribose 5-phosphate</text>
        <dbReference type="Rhea" id="RHEA:55020"/>
        <dbReference type="ChEBI" id="CHEBI:15377"/>
        <dbReference type="ChEBI" id="CHEBI:46252"/>
        <dbReference type="ChEBI" id="CHEBI:58453"/>
        <dbReference type="ChEBI" id="CHEBI:78346"/>
    </reaction>
</comment>
<dbReference type="InterPro" id="IPR012816">
    <property type="entry name" value="NADAR"/>
</dbReference>
<comment type="caution">
    <text evidence="4">The sequence shown here is derived from an EMBL/GenBank/DDBJ whole genome shotgun (WGS) entry which is preliminary data.</text>
</comment>
<reference evidence="4" key="1">
    <citation type="submission" date="2020-04" db="EMBL/GenBank/DDBJ databases">
        <authorList>
            <person name="Zhang T."/>
        </authorList>
    </citation>
    <scope>NUCLEOTIDE SEQUENCE</scope>
    <source>
        <strain evidence="4">HKST-UBA01</strain>
    </source>
</reference>
<gene>
    <name evidence="4" type="ORF">KC571_03130</name>
</gene>
<evidence type="ECO:0000259" key="3">
    <source>
        <dbReference type="Pfam" id="PF08719"/>
    </source>
</evidence>
<dbReference type="EMBL" id="JAGQKX010000079">
    <property type="protein sequence ID" value="MCA9390377.1"/>
    <property type="molecule type" value="Genomic_DNA"/>
</dbReference>
<dbReference type="InterPro" id="IPR037238">
    <property type="entry name" value="YbiA-like_sf"/>
</dbReference>